<dbReference type="PANTHER" id="PTHR30055:SF200">
    <property type="entry name" value="HTH-TYPE TRANSCRIPTIONAL REPRESSOR BDCR"/>
    <property type="match status" value="1"/>
</dbReference>
<feature type="DNA-binding region" description="H-T-H motif" evidence="2">
    <location>
        <begin position="39"/>
        <end position="58"/>
    </location>
</feature>
<dbReference type="Pfam" id="PF00440">
    <property type="entry name" value="TetR_N"/>
    <property type="match status" value="1"/>
</dbReference>
<comment type="caution">
    <text evidence="4">The sequence shown here is derived from an EMBL/GenBank/DDBJ whole genome shotgun (WGS) entry which is preliminary data.</text>
</comment>
<dbReference type="GO" id="GO:0003700">
    <property type="term" value="F:DNA-binding transcription factor activity"/>
    <property type="evidence" value="ECO:0007669"/>
    <property type="project" value="TreeGrafter"/>
</dbReference>
<evidence type="ECO:0000256" key="1">
    <source>
        <dbReference type="ARBA" id="ARBA00023125"/>
    </source>
</evidence>
<name>A0A2W5Z1D9_9BACT</name>
<dbReference type="InterPro" id="IPR050109">
    <property type="entry name" value="HTH-type_TetR-like_transc_reg"/>
</dbReference>
<keyword evidence="1 2" id="KW-0238">DNA-binding</keyword>
<protein>
    <submittedName>
        <fullName evidence="4">TetR/AcrR family transcriptional regulator</fullName>
    </submittedName>
</protein>
<dbReference type="PRINTS" id="PR00455">
    <property type="entry name" value="HTHTETR"/>
</dbReference>
<feature type="domain" description="HTH tetR-type" evidence="3">
    <location>
        <begin position="16"/>
        <end position="76"/>
    </location>
</feature>
<sequence length="200" mass="21378">MSAKSGKGASPQERSAAARARLLASASELFYAEGVQSVGIDRVIEHAGVAKATLYSAFGSKDELVRAYLQARHDATRERMRRELGERFPSARERLVGVFEVQGLSFTDPGFRGCAFVSAKAEARPGGAVEEAADGYRAWLHTLFFDLAQEAGARDAKALAQQLVLLYDGAGISAWMDHDPSAEHAARTVAAALVDAQIPA</sequence>
<dbReference type="AlphaFoldDB" id="A0A2W5Z1D9"/>
<dbReference type="InterPro" id="IPR001647">
    <property type="entry name" value="HTH_TetR"/>
</dbReference>
<evidence type="ECO:0000313" key="5">
    <source>
        <dbReference type="Proteomes" id="UP000248724"/>
    </source>
</evidence>
<gene>
    <name evidence="4" type="ORF">DLM65_14430</name>
</gene>
<evidence type="ECO:0000313" key="4">
    <source>
        <dbReference type="EMBL" id="PZR77947.1"/>
    </source>
</evidence>
<organism evidence="4 5">
    <name type="scientific">Candidatus Aeolococcus gillhamiae</name>
    <dbReference type="NCBI Taxonomy" id="3127015"/>
    <lineage>
        <taxon>Bacteria</taxon>
        <taxon>Bacillati</taxon>
        <taxon>Candidatus Dormiibacterota</taxon>
        <taxon>Candidatus Dormibacteria</taxon>
        <taxon>Candidatus Aeolococcales</taxon>
        <taxon>Candidatus Aeolococcaceae</taxon>
        <taxon>Candidatus Aeolococcus</taxon>
    </lineage>
</organism>
<dbReference type="InterPro" id="IPR036271">
    <property type="entry name" value="Tet_transcr_reg_TetR-rel_C_sf"/>
</dbReference>
<evidence type="ECO:0000259" key="3">
    <source>
        <dbReference type="PROSITE" id="PS50977"/>
    </source>
</evidence>
<accession>A0A2W5Z1D9</accession>
<dbReference type="Proteomes" id="UP000248724">
    <property type="component" value="Unassembled WGS sequence"/>
</dbReference>
<dbReference type="PROSITE" id="PS50977">
    <property type="entry name" value="HTH_TETR_2"/>
    <property type="match status" value="1"/>
</dbReference>
<dbReference type="InterPro" id="IPR009057">
    <property type="entry name" value="Homeodomain-like_sf"/>
</dbReference>
<dbReference type="SUPFAM" id="SSF48498">
    <property type="entry name" value="Tetracyclin repressor-like, C-terminal domain"/>
    <property type="match status" value="1"/>
</dbReference>
<dbReference type="EMBL" id="QHBU01000276">
    <property type="protein sequence ID" value="PZR77947.1"/>
    <property type="molecule type" value="Genomic_DNA"/>
</dbReference>
<dbReference type="SUPFAM" id="SSF46689">
    <property type="entry name" value="Homeodomain-like"/>
    <property type="match status" value="1"/>
</dbReference>
<evidence type="ECO:0000256" key="2">
    <source>
        <dbReference type="PROSITE-ProRule" id="PRU00335"/>
    </source>
</evidence>
<reference evidence="4 5" key="1">
    <citation type="journal article" date="2017" name="Nature">
        <title>Atmospheric trace gases support primary production in Antarctic desert surface soil.</title>
        <authorList>
            <person name="Ji M."/>
            <person name="Greening C."/>
            <person name="Vanwonterghem I."/>
            <person name="Carere C.R."/>
            <person name="Bay S.K."/>
            <person name="Steen J.A."/>
            <person name="Montgomery K."/>
            <person name="Lines T."/>
            <person name="Beardall J."/>
            <person name="van Dorst J."/>
            <person name="Snape I."/>
            <person name="Stott M.B."/>
            <person name="Hugenholtz P."/>
            <person name="Ferrari B.C."/>
        </authorList>
    </citation>
    <scope>NUCLEOTIDE SEQUENCE [LARGE SCALE GENOMIC DNA]</scope>
    <source>
        <strain evidence="4">RRmetagenome_bin12</strain>
    </source>
</reference>
<dbReference type="PANTHER" id="PTHR30055">
    <property type="entry name" value="HTH-TYPE TRANSCRIPTIONAL REGULATOR RUTR"/>
    <property type="match status" value="1"/>
</dbReference>
<dbReference type="GO" id="GO:0000976">
    <property type="term" value="F:transcription cis-regulatory region binding"/>
    <property type="evidence" value="ECO:0007669"/>
    <property type="project" value="TreeGrafter"/>
</dbReference>
<dbReference type="Gene3D" id="1.10.357.10">
    <property type="entry name" value="Tetracycline Repressor, domain 2"/>
    <property type="match status" value="1"/>
</dbReference>
<proteinExistence type="predicted"/>